<feature type="domain" description="Dicer dsRNA-binding fold" evidence="13">
    <location>
        <begin position="590"/>
        <end position="686"/>
    </location>
</feature>
<dbReference type="Gene3D" id="2.170.260.10">
    <property type="entry name" value="paz domain"/>
    <property type="match status" value="1"/>
</dbReference>
<dbReference type="GO" id="GO:0030422">
    <property type="term" value="P:siRNA processing"/>
    <property type="evidence" value="ECO:0007669"/>
    <property type="project" value="TreeGrafter"/>
</dbReference>
<keyword evidence="5" id="KW-0347">Helicase</keyword>
<dbReference type="OrthoDB" id="416741at2759"/>
<keyword evidence="8" id="KW-0694">RNA-binding</keyword>
<dbReference type="GeneID" id="27688338"/>
<feature type="domain" description="Helicase ATP-binding" evidence="11">
    <location>
        <begin position="70"/>
        <end position="249"/>
    </location>
</feature>
<dbReference type="InterPro" id="IPR001650">
    <property type="entry name" value="Helicase_C-like"/>
</dbReference>
<dbReference type="Proteomes" id="UP000053201">
    <property type="component" value="Unassembled WGS sequence"/>
</dbReference>
<dbReference type="GO" id="GO:0005737">
    <property type="term" value="C:cytoplasm"/>
    <property type="evidence" value="ECO:0007669"/>
    <property type="project" value="TreeGrafter"/>
</dbReference>
<evidence type="ECO:0000256" key="6">
    <source>
        <dbReference type="ARBA" id="ARBA00022840"/>
    </source>
</evidence>
<protein>
    <recommendedName>
        <fullName evidence="16">Dicer-like protein 1</fullName>
    </recommendedName>
</protein>
<dbReference type="Gene3D" id="3.30.160.380">
    <property type="entry name" value="Dicer dimerisation domain"/>
    <property type="match status" value="1"/>
</dbReference>
<dbReference type="SUPFAM" id="SSF69065">
    <property type="entry name" value="RNase III domain-like"/>
    <property type="match status" value="2"/>
</dbReference>
<comment type="similarity">
    <text evidence="7 8">Belongs to the helicase family. Dicer subfamily.</text>
</comment>
<keyword evidence="15" id="KW-1185">Reference proteome</keyword>
<keyword evidence="2" id="KW-0677">Repeat</keyword>
<evidence type="ECO:0000313" key="14">
    <source>
        <dbReference type="EMBL" id="KNC99522.1"/>
    </source>
</evidence>
<dbReference type="FunCoup" id="A0A0L0HEJ8">
    <property type="interactions" value="314"/>
</dbReference>
<feature type="domain" description="RNase III" evidence="9">
    <location>
        <begin position="1199"/>
        <end position="1378"/>
    </location>
</feature>
<dbReference type="InterPro" id="IPR014001">
    <property type="entry name" value="Helicase_ATP-bd"/>
</dbReference>
<dbReference type="PROSITE" id="PS50821">
    <property type="entry name" value="PAZ"/>
    <property type="match status" value="1"/>
</dbReference>
<feature type="domain" description="PAZ" evidence="10">
    <location>
        <begin position="848"/>
        <end position="977"/>
    </location>
</feature>
<dbReference type="GO" id="GO:0004525">
    <property type="term" value="F:ribonuclease III activity"/>
    <property type="evidence" value="ECO:0007669"/>
    <property type="project" value="InterPro"/>
</dbReference>
<proteinExistence type="inferred from homology"/>
<accession>A0A0L0HEJ8</accession>
<evidence type="ECO:0000256" key="4">
    <source>
        <dbReference type="ARBA" id="ARBA00022801"/>
    </source>
</evidence>
<dbReference type="PROSITE" id="PS50142">
    <property type="entry name" value="RNASE_3_2"/>
    <property type="match status" value="2"/>
</dbReference>
<dbReference type="PROSITE" id="PS00517">
    <property type="entry name" value="RNASE_3_1"/>
    <property type="match status" value="1"/>
</dbReference>
<dbReference type="SUPFAM" id="SSF52540">
    <property type="entry name" value="P-loop containing nucleoside triphosphate hydrolases"/>
    <property type="match status" value="1"/>
</dbReference>
<evidence type="ECO:0000256" key="3">
    <source>
        <dbReference type="ARBA" id="ARBA00022741"/>
    </source>
</evidence>
<dbReference type="EMBL" id="KQ257457">
    <property type="protein sequence ID" value="KNC99522.1"/>
    <property type="molecule type" value="Genomic_DNA"/>
</dbReference>
<dbReference type="CDD" id="cd00593">
    <property type="entry name" value="RIBOc"/>
    <property type="match status" value="2"/>
</dbReference>
<dbReference type="VEuPathDB" id="FungiDB:SPPG_04913"/>
<evidence type="ECO:0000256" key="5">
    <source>
        <dbReference type="ARBA" id="ARBA00022806"/>
    </source>
</evidence>
<dbReference type="InterPro" id="IPR003100">
    <property type="entry name" value="PAZ_dom"/>
</dbReference>
<sequence>MIPTAPPPQQRAFVSHYRMVTSGLKPPITPTQTKQKKARQTIRELKAAAKFSVKEVNTVPDVARDYQQQLFEMAKDSNIIAVMDTGMGKTLIAGLLIKHMVEVEHASRLAGGKKRVVAFLVPTVPLVFQQQEYLRHQIAGNVVPICGELLNEKQSDWEKILKENDVLCATPQTLVEALIHAFINIDQICLIVFDEAHHALGDHPYAVLMKEHVSCLPSNARPRILGLTASPVNSDSHALIAIENLQKILDCRAVTVMSEEKSLRYAARAKPEKIEYPQNDEIATYPRAYEIVKGWSSMMPADANLTKVLKDGIYILKQLGSWACARSILAAIYTLQKKADRAMLADGIMTSKVRRLMQTEDIRRQLLEELRVAGPADSPALSELSPKVVKLIEILEQYRDDHVFSGIVFVQRRETAERLRDILCSIDRLKDFLRVDVLVGHGGDNADVLQTAMRVTAQQNIVQEFGHNRINLLVATKVAEEGLDIRVCKLVIRFDMGKESMNLVNFIQSRGRARAPDSRFILMCEEDNWEHLLHLRELRIRESEIRTALVSHENNIPTSYALNDEEEPLQTSPYTYTVENTGAKATLTSALQLVEEFCTVQLCDQFVHSRPEYALTHLASTGDERFQASVTLPNCVPPEIRLTVGRPMRSKALAFRHAAWEAVKLLHQRRYLNDTLRPARGDILFKSRHDEEGQLREELQKGLNTLKSKRNKRFFRIKQPQILHQPWDLTNDYVSGYLNVIEVKALHDPPMSNPLGFLTVSGLPISPMEFSLWPNLAEVTVRIQASPKPLKMTLEQYRWARAYNHCVLSPMLKHTLFKEDEDYAFLVVPLRIRPGSRPVDFQLFKASELIDWKATASVESFDPEKFQSLLYKPDVVDRVVVDMRHWGRKFRALELCADKGPFDPVPFGDDKFKCAADYYQLIKNRRLIKPDQPVIRARLVTRKFNMLAYHNIAENESVEAKRDQDVFLLPQYCQIYPIDQNTIKAAVILPSILYYVELACRTSELQEKLSLPAALPQLITALSAPSATLQTNYERYETLGDAFLKLAITLHIYVLYPHRGEGVMTMMTHSLLSNYKLFVRGWKHGIPGYIVGTKLSRTEWAPMKLEKLEENAKKEVNKTDENPETGSQLLSDKQIADTVESILGACLDCSGVKGAAQALRNIYSDAFLIDWAGYIKAQQQISEQRPKSNPLTAAKMAKLQSLQDLIHYQFKDPMLLMEALTHPSSKDPNVLNYQRLEFLGDAVLGLLAVRYFFYTYPDLPPGRLSDLKDAAVNNSFLACVSANLGLHTFIEASSVPLAQAIGEYCTDLYEAAQQHVEGAEARQNKLESITHLPEGKGARAKLQRELEAEMQYWINIETPKAVSDLFEAILGAIFQDGGYDVEVAWGFLDRFWLPWVNEYIQPQLVGRHPFREMAMYMRSVLGCDKWRVPTKHDLEEGLFVANLIMHENVIAMDYGPSRKAARRALAENVLQMIEEGVEIANKCDCGGIKFVPGDWDEEPFLEKDEASMHLVS</sequence>
<evidence type="ECO:0000259" key="13">
    <source>
        <dbReference type="PROSITE" id="PS51327"/>
    </source>
</evidence>
<gene>
    <name evidence="14" type="ORF">SPPG_04913</name>
</gene>
<dbReference type="CDD" id="cd18034">
    <property type="entry name" value="DEXHc_dicer"/>
    <property type="match status" value="1"/>
</dbReference>
<keyword evidence="3" id="KW-0547">Nucleotide-binding</keyword>
<dbReference type="InterPro" id="IPR005034">
    <property type="entry name" value="Dicer_dimerisation"/>
</dbReference>
<dbReference type="InParanoid" id="A0A0L0HEJ8"/>
<dbReference type="InterPro" id="IPR038248">
    <property type="entry name" value="Dicer_dimer_sf"/>
</dbReference>
<organism evidence="14 15">
    <name type="scientific">Spizellomyces punctatus (strain DAOM BR117)</name>
    <dbReference type="NCBI Taxonomy" id="645134"/>
    <lineage>
        <taxon>Eukaryota</taxon>
        <taxon>Fungi</taxon>
        <taxon>Fungi incertae sedis</taxon>
        <taxon>Chytridiomycota</taxon>
        <taxon>Chytridiomycota incertae sedis</taxon>
        <taxon>Chytridiomycetes</taxon>
        <taxon>Spizellomycetales</taxon>
        <taxon>Spizellomycetaceae</taxon>
        <taxon>Spizellomyces</taxon>
    </lineage>
</organism>
<dbReference type="GO" id="GO:0005634">
    <property type="term" value="C:nucleus"/>
    <property type="evidence" value="ECO:0007669"/>
    <property type="project" value="TreeGrafter"/>
</dbReference>
<name>A0A0L0HEJ8_SPIPD</name>
<dbReference type="InterPro" id="IPR000999">
    <property type="entry name" value="RNase_III_dom"/>
</dbReference>
<dbReference type="SMART" id="SM00490">
    <property type="entry name" value="HELICc"/>
    <property type="match status" value="1"/>
</dbReference>
<feature type="domain" description="RNase III" evidence="9">
    <location>
        <begin position="1018"/>
        <end position="1151"/>
    </location>
</feature>
<evidence type="ECO:0000256" key="2">
    <source>
        <dbReference type="ARBA" id="ARBA00022737"/>
    </source>
</evidence>
<dbReference type="Gene3D" id="1.10.1520.10">
    <property type="entry name" value="Ribonuclease III domain"/>
    <property type="match status" value="2"/>
</dbReference>
<dbReference type="STRING" id="645134.A0A0L0HEJ8"/>
<dbReference type="InterPro" id="IPR027417">
    <property type="entry name" value="P-loop_NTPase"/>
</dbReference>
<evidence type="ECO:0000259" key="12">
    <source>
        <dbReference type="PROSITE" id="PS51194"/>
    </source>
</evidence>
<dbReference type="PANTHER" id="PTHR14950:SF37">
    <property type="entry name" value="ENDORIBONUCLEASE DICER"/>
    <property type="match status" value="1"/>
</dbReference>
<dbReference type="SMART" id="SM00487">
    <property type="entry name" value="DEXDc"/>
    <property type="match status" value="1"/>
</dbReference>
<evidence type="ECO:0008006" key="16">
    <source>
        <dbReference type="Google" id="ProtNLM"/>
    </source>
</evidence>
<comment type="cofactor">
    <cofactor evidence="1">
        <name>Mg(2+)</name>
        <dbReference type="ChEBI" id="CHEBI:18420"/>
    </cofactor>
</comment>
<dbReference type="Pfam" id="PF03368">
    <property type="entry name" value="Dicer_dimer"/>
    <property type="match status" value="1"/>
</dbReference>
<dbReference type="InterPro" id="IPR036389">
    <property type="entry name" value="RNase_III_sf"/>
</dbReference>
<evidence type="ECO:0000259" key="10">
    <source>
        <dbReference type="PROSITE" id="PS50821"/>
    </source>
</evidence>
<evidence type="ECO:0000256" key="1">
    <source>
        <dbReference type="ARBA" id="ARBA00001946"/>
    </source>
</evidence>
<dbReference type="InterPro" id="IPR011545">
    <property type="entry name" value="DEAD/DEAH_box_helicase_dom"/>
</dbReference>
<evidence type="ECO:0000256" key="7">
    <source>
        <dbReference type="ARBA" id="ARBA00035116"/>
    </source>
</evidence>
<dbReference type="OMA" id="TRKNHAY"/>
<dbReference type="PANTHER" id="PTHR14950">
    <property type="entry name" value="DICER-RELATED"/>
    <property type="match status" value="1"/>
</dbReference>
<keyword evidence="4" id="KW-0378">Hydrolase</keyword>
<dbReference type="GO" id="GO:0003723">
    <property type="term" value="F:RNA binding"/>
    <property type="evidence" value="ECO:0007669"/>
    <property type="project" value="UniProtKB-UniRule"/>
</dbReference>
<dbReference type="SMART" id="SM00535">
    <property type="entry name" value="RIBOc"/>
    <property type="match status" value="2"/>
</dbReference>
<dbReference type="PROSITE" id="PS51194">
    <property type="entry name" value="HELICASE_CTER"/>
    <property type="match status" value="1"/>
</dbReference>
<dbReference type="PROSITE" id="PS51192">
    <property type="entry name" value="HELICASE_ATP_BIND_1"/>
    <property type="match status" value="1"/>
</dbReference>
<dbReference type="RefSeq" id="XP_016607562.1">
    <property type="nucleotide sequence ID" value="XM_016753152.1"/>
</dbReference>
<reference evidence="14 15" key="1">
    <citation type="submission" date="2009-08" db="EMBL/GenBank/DDBJ databases">
        <title>The Genome Sequence of Spizellomyces punctatus strain DAOM BR117.</title>
        <authorList>
            <consortium name="The Broad Institute Genome Sequencing Platform"/>
            <person name="Russ C."/>
            <person name="Cuomo C."/>
            <person name="Shea T."/>
            <person name="Young S.K."/>
            <person name="Zeng Q."/>
            <person name="Koehrsen M."/>
            <person name="Haas B."/>
            <person name="Borodovsky M."/>
            <person name="Guigo R."/>
            <person name="Alvarado L."/>
            <person name="Berlin A."/>
            <person name="Bochicchio J."/>
            <person name="Borenstein D."/>
            <person name="Chapman S."/>
            <person name="Chen Z."/>
            <person name="Engels R."/>
            <person name="Freedman E."/>
            <person name="Gellesch M."/>
            <person name="Goldberg J."/>
            <person name="Griggs A."/>
            <person name="Gujja S."/>
            <person name="Heiman D."/>
            <person name="Hepburn T."/>
            <person name="Howarth C."/>
            <person name="Jen D."/>
            <person name="Larson L."/>
            <person name="Lewis B."/>
            <person name="Mehta T."/>
            <person name="Park D."/>
            <person name="Pearson M."/>
            <person name="Roberts A."/>
            <person name="Saif S."/>
            <person name="Shenoy N."/>
            <person name="Sisk P."/>
            <person name="Stolte C."/>
            <person name="Sykes S."/>
            <person name="Thomson T."/>
            <person name="Walk T."/>
            <person name="White J."/>
            <person name="Yandava C."/>
            <person name="Burger G."/>
            <person name="Gray M.W."/>
            <person name="Holland P.W.H."/>
            <person name="King N."/>
            <person name="Lang F.B.F."/>
            <person name="Roger A.J."/>
            <person name="Ruiz-Trillo I."/>
            <person name="Lander E."/>
            <person name="Nusbaum C."/>
        </authorList>
    </citation>
    <scope>NUCLEOTIDE SEQUENCE [LARGE SCALE GENOMIC DNA]</scope>
    <source>
        <strain evidence="14 15">DAOM BR117</strain>
    </source>
</reference>
<evidence type="ECO:0000259" key="9">
    <source>
        <dbReference type="PROSITE" id="PS50142"/>
    </source>
</evidence>
<dbReference type="Pfam" id="PF00270">
    <property type="entry name" value="DEAD"/>
    <property type="match status" value="1"/>
</dbReference>
<keyword evidence="6" id="KW-0067">ATP-binding</keyword>
<dbReference type="GO" id="GO:0004386">
    <property type="term" value="F:helicase activity"/>
    <property type="evidence" value="ECO:0007669"/>
    <property type="project" value="UniProtKB-KW"/>
</dbReference>
<dbReference type="Pfam" id="PF00271">
    <property type="entry name" value="Helicase_C"/>
    <property type="match status" value="1"/>
</dbReference>
<dbReference type="GO" id="GO:0005524">
    <property type="term" value="F:ATP binding"/>
    <property type="evidence" value="ECO:0007669"/>
    <property type="project" value="UniProtKB-KW"/>
</dbReference>
<dbReference type="PROSITE" id="PS51327">
    <property type="entry name" value="DICER_DSRBF"/>
    <property type="match status" value="1"/>
</dbReference>
<dbReference type="Gene3D" id="3.40.50.300">
    <property type="entry name" value="P-loop containing nucleotide triphosphate hydrolases"/>
    <property type="match status" value="2"/>
</dbReference>
<evidence type="ECO:0000256" key="8">
    <source>
        <dbReference type="PROSITE-ProRule" id="PRU00657"/>
    </source>
</evidence>
<feature type="domain" description="Helicase C-terminal" evidence="12">
    <location>
        <begin position="390"/>
        <end position="557"/>
    </location>
</feature>
<evidence type="ECO:0000259" key="11">
    <source>
        <dbReference type="PROSITE" id="PS51192"/>
    </source>
</evidence>
<dbReference type="Pfam" id="PF00636">
    <property type="entry name" value="Ribonuclease_3"/>
    <property type="match status" value="2"/>
</dbReference>
<dbReference type="eggNOG" id="KOG0701">
    <property type="taxonomic scope" value="Eukaryota"/>
</dbReference>
<evidence type="ECO:0000313" key="15">
    <source>
        <dbReference type="Proteomes" id="UP000053201"/>
    </source>
</evidence>